<gene>
    <name evidence="1" type="ORF">XOC_1663</name>
</gene>
<proteinExistence type="predicted"/>
<dbReference type="HOGENOM" id="CLU_2358955_0_0_6"/>
<dbReference type="Gene3D" id="3.10.129.10">
    <property type="entry name" value="Hotdog Thioesterase"/>
    <property type="match status" value="1"/>
</dbReference>
<protein>
    <submittedName>
        <fullName evidence="1">Uncharacterized protein</fullName>
    </submittedName>
</protein>
<dbReference type="AlphaFoldDB" id="G7TKX6"/>
<accession>G7TKX6</accession>
<organism evidence="1 2">
    <name type="scientific">Xanthomonas oryzae pv. oryzicola (strain BLS256)</name>
    <dbReference type="NCBI Taxonomy" id="383407"/>
    <lineage>
        <taxon>Bacteria</taxon>
        <taxon>Pseudomonadati</taxon>
        <taxon>Pseudomonadota</taxon>
        <taxon>Gammaproteobacteria</taxon>
        <taxon>Lysobacterales</taxon>
        <taxon>Lysobacteraceae</taxon>
        <taxon>Xanthomonas</taxon>
    </lineage>
</organism>
<dbReference type="EMBL" id="CP003057">
    <property type="protein sequence ID" value="AEQ95832.1"/>
    <property type="molecule type" value="Genomic_DNA"/>
</dbReference>
<sequence length="96" mass="10818">MPGVCVRGLQGFGTRESDSGDTDAQWAATDRPACRHTAIHTHANFVIDDSVLAQLRQATASGEKHLRWFENEVHHRDGEVVARVRKQLYVKRKPAR</sequence>
<evidence type="ECO:0000313" key="1">
    <source>
        <dbReference type="EMBL" id="AEQ95832.1"/>
    </source>
</evidence>
<reference evidence="1 2" key="1">
    <citation type="journal article" date="2011" name="J. Bacteriol.">
        <title>Two new complete genome sequences offer insight into host and tissue specificity of plant pathogenic Xanthomonas spp.</title>
        <authorList>
            <person name="Bogdanove A.J."/>
            <person name="Koebnik R."/>
            <person name="Lu H."/>
            <person name="Furutani A."/>
            <person name="Angiuoli S.V."/>
            <person name="Patil P.B."/>
            <person name="Van Sluys M.A."/>
            <person name="Ryan R.P."/>
            <person name="Meyer D.F."/>
            <person name="Han S.W."/>
            <person name="Aparna G."/>
            <person name="Rajaram M."/>
            <person name="Delcher A.L."/>
            <person name="Phillippy A.M."/>
            <person name="Puiu D."/>
            <person name="Schatz M.C."/>
            <person name="Shumway M."/>
            <person name="Sommer D.D."/>
            <person name="Trapnell C."/>
            <person name="Benahmed F."/>
            <person name="Dimitrov G."/>
            <person name="Madupu R."/>
            <person name="Radune D."/>
            <person name="Sullivan S."/>
            <person name="Jha G."/>
            <person name="Ishihara H."/>
            <person name="Lee S.W."/>
            <person name="Pandey A."/>
            <person name="Sharma V."/>
            <person name="Sriariyanun M."/>
            <person name="Szurek B."/>
            <person name="Vera-Cruz C.M."/>
            <person name="Dorman K.S."/>
            <person name="Ronald P.C."/>
            <person name="Verdier V."/>
            <person name="Dow J.M."/>
            <person name="Sonti R.V."/>
            <person name="Tsuge S."/>
            <person name="Brendel V.P."/>
            <person name="Rabinowicz P.D."/>
            <person name="Leach J.E."/>
            <person name="White F.F."/>
            <person name="Salzberg S.L."/>
        </authorList>
    </citation>
    <scope>NUCLEOTIDE SEQUENCE [LARGE SCALE GENOMIC DNA]</scope>
    <source>
        <strain evidence="1 2">BLS256</strain>
    </source>
</reference>
<dbReference type="eggNOG" id="COG2050">
    <property type="taxonomic scope" value="Bacteria"/>
</dbReference>
<dbReference type="KEGG" id="xor:XOC_1663"/>
<evidence type="ECO:0000313" key="2">
    <source>
        <dbReference type="Proteomes" id="UP000008851"/>
    </source>
</evidence>
<name>G7TKX6_XANOB</name>
<dbReference type="Proteomes" id="UP000008851">
    <property type="component" value="Chromosome"/>
</dbReference>